<accession>A0A656PN40</accession>
<dbReference type="GO" id="GO:0008830">
    <property type="term" value="F:dTDP-4-dehydrorhamnose 3,5-epimerase activity"/>
    <property type="evidence" value="ECO:0007669"/>
    <property type="project" value="InterPro"/>
</dbReference>
<evidence type="ECO:0000313" key="3">
    <source>
        <dbReference type="EMBL" id="HCQ40240.1"/>
    </source>
</evidence>
<dbReference type="InterPro" id="IPR014710">
    <property type="entry name" value="RmlC-like_jellyroll"/>
</dbReference>
<dbReference type="Proteomes" id="UP000262056">
    <property type="component" value="Unassembled WGS sequence"/>
</dbReference>
<dbReference type="GO" id="GO:0019305">
    <property type="term" value="P:dTDP-rhamnose biosynthetic process"/>
    <property type="evidence" value="ECO:0007669"/>
    <property type="project" value="TreeGrafter"/>
</dbReference>
<gene>
    <name evidence="3" type="ORF">DIU24_00845</name>
</gene>
<dbReference type="AlphaFoldDB" id="A0A656PN40"/>
<name>A0A656PN40_UNCKA</name>
<dbReference type="InterPro" id="IPR011051">
    <property type="entry name" value="RmlC_Cupin_sf"/>
</dbReference>
<dbReference type="EMBL" id="DQFB01000003">
    <property type="protein sequence ID" value="HCQ40240.1"/>
    <property type="molecule type" value="Genomic_DNA"/>
</dbReference>
<feature type="active site" description="Proton donor" evidence="1">
    <location>
        <position position="135"/>
    </location>
</feature>
<dbReference type="SUPFAM" id="SSF51182">
    <property type="entry name" value="RmlC-like cupins"/>
    <property type="match status" value="1"/>
</dbReference>
<dbReference type="Gene3D" id="2.60.120.10">
    <property type="entry name" value="Jelly Rolls"/>
    <property type="match status" value="1"/>
</dbReference>
<sequence length="198" mass="22305">MQTVSETITTPADIEGLLVIERPTIPDERGFFREVLEKRDIEKATGKKLEIVQWNHSRSRPGVIRGIHAEPWDKIVYCVRGSVLSVVVDLRTESVTFGKVFSKELGEDSLCALYIPQGVANSFCVAGSEPADYSYLVTAYYEGKPTPAIFWNDPLVTKQFGGWPVKDPIISEKDKNYPTLKEKFGGEVDFSKYPWLNL</sequence>
<feature type="site" description="Participates in a stacking interaction with the thymidine ring of dTDP-4-oxo-6-deoxyglucose" evidence="2">
    <location>
        <position position="141"/>
    </location>
</feature>
<dbReference type="CDD" id="cd00438">
    <property type="entry name" value="cupin_RmlC"/>
    <property type="match status" value="1"/>
</dbReference>
<proteinExistence type="predicted"/>
<dbReference type="PANTHER" id="PTHR21047">
    <property type="entry name" value="DTDP-6-DEOXY-D-GLUCOSE-3,5 EPIMERASE"/>
    <property type="match status" value="1"/>
</dbReference>
<dbReference type="PANTHER" id="PTHR21047:SF2">
    <property type="entry name" value="THYMIDINE DIPHOSPHO-4-KETO-RHAMNOSE 3,5-EPIMERASE"/>
    <property type="match status" value="1"/>
</dbReference>
<comment type="caution">
    <text evidence="3">The sequence shown here is derived from an EMBL/GenBank/DDBJ whole genome shotgun (WGS) entry which is preliminary data.</text>
</comment>
<evidence type="ECO:0000256" key="2">
    <source>
        <dbReference type="PIRSR" id="PIRSR600888-3"/>
    </source>
</evidence>
<evidence type="ECO:0000313" key="4">
    <source>
        <dbReference type="Proteomes" id="UP000262056"/>
    </source>
</evidence>
<evidence type="ECO:0000256" key="1">
    <source>
        <dbReference type="PIRSR" id="PIRSR600888-1"/>
    </source>
</evidence>
<feature type="active site" description="Proton acceptor" evidence="1">
    <location>
        <position position="68"/>
    </location>
</feature>
<reference evidence="3 4" key="1">
    <citation type="journal article" date="2018" name="Nat. Biotechnol.">
        <title>A standardized bacterial taxonomy based on genome phylogeny substantially revises the tree of life.</title>
        <authorList>
            <person name="Parks D.H."/>
            <person name="Chuvochina M."/>
            <person name="Waite D.W."/>
            <person name="Rinke C."/>
            <person name="Skarshewski A."/>
            <person name="Chaumeil P.A."/>
            <person name="Hugenholtz P."/>
        </authorList>
    </citation>
    <scope>NUCLEOTIDE SEQUENCE [LARGE SCALE GENOMIC DNA]</scope>
    <source>
        <strain evidence="3">UBA12021</strain>
    </source>
</reference>
<dbReference type="InterPro" id="IPR000888">
    <property type="entry name" value="RmlC-like"/>
</dbReference>
<dbReference type="GO" id="GO:0000271">
    <property type="term" value="P:polysaccharide biosynthetic process"/>
    <property type="evidence" value="ECO:0007669"/>
    <property type="project" value="TreeGrafter"/>
</dbReference>
<organism evidence="3 4">
    <name type="scientific">candidate division WWE3 bacterium</name>
    <dbReference type="NCBI Taxonomy" id="2053526"/>
    <lineage>
        <taxon>Bacteria</taxon>
        <taxon>Katanobacteria</taxon>
    </lineage>
</organism>
<dbReference type="GO" id="GO:0005829">
    <property type="term" value="C:cytosol"/>
    <property type="evidence" value="ECO:0007669"/>
    <property type="project" value="TreeGrafter"/>
</dbReference>
<protein>
    <submittedName>
        <fullName evidence="3">dTDP-4-keto-6-deoxy-D-glucose epimerase</fullName>
    </submittedName>
</protein>
<dbReference type="Pfam" id="PF00908">
    <property type="entry name" value="dTDP_sugar_isom"/>
    <property type="match status" value="1"/>
</dbReference>